<dbReference type="RefSeq" id="WP_185297726.1">
    <property type="nucleotide sequence ID" value="NZ_CP045702.1"/>
</dbReference>
<proteinExistence type="predicted"/>
<evidence type="ECO:0000313" key="3">
    <source>
        <dbReference type="Proteomes" id="UP000515307"/>
    </source>
</evidence>
<protein>
    <submittedName>
        <fullName evidence="2">Pyridoxamine 5'-phosphate oxidase family protein</fullName>
    </submittedName>
</protein>
<dbReference type="EMBL" id="CP045702">
    <property type="protein sequence ID" value="QNE74164.1"/>
    <property type="molecule type" value="Genomic_DNA"/>
</dbReference>
<sequence length="152" mass="16871">MTDAPPRGLEERLRDTRARLESDIDVWVATSGTPGGAHLVPLSFLWDGTAILVSTPRTSITGRNLLADARVRLSFGPTRDVVMVDGIAEPVRIGDLAAGTGDAFVAKTGFDPREPDEQAYQYFLIRPQRVQAWREANEMRGRHLMRDGRWLG</sequence>
<dbReference type="Proteomes" id="UP000515307">
    <property type="component" value="Chromosome"/>
</dbReference>
<dbReference type="SUPFAM" id="SSF50475">
    <property type="entry name" value="FMN-binding split barrel"/>
    <property type="match status" value="1"/>
</dbReference>
<feature type="domain" description="Pyridoxamine 5'-phosphate oxidase N-terminal" evidence="1">
    <location>
        <begin position="17"/>
        <end position="133"/>
    </location>
</feature>
<dbReference type="KEGG" id="sfiy:F0344_05665"/>
<dbReference type="Pfam" id="PF01243">
    <property type="entry name" value="PNPOx_N"/>
    <property type="match status" value="1"/>
</dbReference>
<dbReference type="InterPro" id="IPR011576">
    <property type="entry name" value="Pyridox_Oxase_N"/>
</dbReference>
<name>A0A7G7BFP9_9ACTN</name>
<keyword evidence="3" id="KW-1185">Reference proteome</keyword>
<dbReference type="AlphaFoldDB" id="A0A7G7BFP9"/>
<dbReference type="InterPro" id="IPR012349">
    <property type="entry name" value="Split_barrel_FMN-bd"/>
</dbReference>
<evidence type="ECO:0000313" key="2">
    <source>
        <dbReference type="EMBL" id="QNE74164.1"/>
    </source>
</evidence>
<reference evidence="3" key="1">
    <citation type="submission" date="2019-10" db="EMBL/GenBank/DDBJ databases">
        <title>Antimicrobial potential of Antarctic Bacteria.</title>
        <authorList>
            <person name="Benaud N."/>
            <person name="Edwards R.J."/>
            <person name="Ferrari B.C."/>
        </authorList>
    </citation>
    <scope>NUCLEOTIDE SEQUENCE [LARGE SCALE GENOMIC DNA]</scope>
    <source>
        <strain evidence="3">NBSH44</strain>
    </source>
</reference>
<accession>A0A7G7BFP9</accession>
<organism evidence="2 3">
    <name type="scientific">Streptomyces finlayi</name>
    <dbReference type="NCBI Taxonomy" id="67296"/>
    <lineage>
        <taxon>Bacteria</taxon>
        <taxon>Bacillati</taxon>
        <taxon>Actinomycetota</taxon>
        <taxon>Actinomycetes</taxon>
        <taxon>Kitasatosporales</taxon>
        <taxon>Streptomycetaceae</taxon>
        <taxon>Streptomyces</taxon>
    </lineage>
</organism>
<evidence type="ECO:0000259" key="1">
    <source>
        <dbReference type="Pfam" id="PF01243"/>
    </source>
</evidence>
<dbReference type="Gene3D" id="2.30.110.10">
    <property type="entry name" value="Electron Transport, Fmn-binding Protein, Chain A"/>
    <property type="match status" value="1"/>
</dbReference>
<gene>
    <name evidence="2" type="ORF">F0344_05665</name>
</gene>